<feature type="disulfide bond" evidence="5">
    <location>
        <begin position="75"/>
        <end position="84"/>
    </location>
</feature>
<evidence type="ECO:0000256" key="2">
    <source>
        <dbReference type="ARBA" id="ARBA00022729"/>
    </source>
</evidence>
<comment type="caution">
    <text evidence="5">Lacks conserved residue(s) required for the propagation of feature annotation.</text>
</comment>
<dbReference type="PANTHER" id="PTHR12916">
    <property type="entry name" value="CYTOCHROME C OXIDASE POLYPEPTIDE VIC-2"/>
    <property type="match status" value="1"/>
</dbReference>
<evidence type="ECO:0000256" key="5">
    <source>
        <dbReference type="PROSITE-ProRule" id="PRU00076"/>
    </source>
</evidence>
<keyword evidence="8" id="KW-1185">Reference proteome</keyword>
<organism evidence="7 8">
    <name type="scientific">Trichonephila clavipes</name>
    <name type="common">Golden silk orbweaver</name>
    <name type="synonym">Nephila clavipes</name>
    <dbReference type="NCBI Taxonomy" id="2585209"/>
    <lineage>
        <taxon>Eukaryota</taxon>
        <taxon>Metazoa</taxon>
        <taxon>Ecdysozoa</taxon>
        <taxon>Arthropoda</taxon>
        <taxon>Chelicerata</taxon>
        <taxon>Arachnida</taxon>
        <taxon>Araneae</taxon>
        <taxon>Araneomorphae</taxon>
        <taxon>Entelegynae</taxon>
        <taxon>Araneoidea</taxon>
        <taxon>Nephilidae</taxon>
        <taxon>Trichonephila</taxon>
    </lineage>
</organism>
<dbReference type="SMART" id="SM00181">
    <property type="entry name" value="EGF"/>
    <property type="match status" value="2"/>
</dbReference>
<reference evidence="7" key="1">
    <citation type="submission" date="2020-08" db="EMBL/GenBank/DDBJ databases">
        <title>Multicomponent nature underlies the extraordinary mechanical properties of spider dragline silk.</title>
        <authorList>
            <person name="Kono N."/>
            <person name="Nakamura H."/>
            <person name="Mori M."/>
            <person name="Yoshida Y."/>
            <person name="Ohtoshi R."/>
            <person name="Malay A.D."/>
            <person name="Moran D.A.P."/>
            <person name="Tomita M."/>
            <person name="Numata K."/>
            <person name="Arakawa K."/>
        </authorList>
    </citation>
    <scope>NUCLEOTIDE SEQUENCE</scope>
</reference>
<keyword evidence="1 5" id="KW-0245">EGF-like domain</keyword>
<dbReference type="Gene3D" id="2.10.25.10">
    <property type="entry name" value="Laminin"/>
    <property type="match status" value="2"/>
</dbReference>
<evidence type="ECO:0000256" key="4">
    <source>
        <dbReference type="ARBA" id="ARBA00023157"/>
    </source>
</evidence>
<sequence>MQSVTALALAGIANNYCSVKPCKNGGTCHNVNEKYKCVCKHPYFGDTCGEDPCTGDRCKNGGTCHVSGHIFRCVCKAPYQGVTCEEKTNEISSEEATISVIDTSSIVPTTSIAEGKRQVTSFTDRTFNEIFDNFQLTSIETMDTIFDLDVANEELNSTSDVNATIITIDSMDITFNNTVEPGNNHKC</sequence>
<dbReference type="PROSITE" id="PS50026">
    <property type="entry name" value="EGF_3"/>
    <property type="match status" value="2"/>
</dbReference>
<dbReference type="FunFam" id="2.10.25.10:FF:000095">
    <property type="entry name" value="Notch, isoform B"/>
    <property type="match status" value="1"/>
</dbReference>
<dbReference type="PROSITE" id="PS00022">
    <property type="entry name" value="EGF_1"/>
    <property type="match status" value="1"/>
</dbReference>
<dbReference type="PROSITE" id="PS01186">
    <property type="entry name" value="EGF_2"/>
    <property type="match status" value="1"/>
</dbReference>
<dbReference type="PANTHER" id="PTHR12916:SF4">
    <property type="entry name" value="UNINFLATABLE, ISOFORM C"/>
    <property type="match status" value="1"/>
</dbReference>
<dbReference type="GO" id="GO:0005112">
    <property type="term" value="F:Notch binding"/>
    <property type="evidence" value="ECO:0007669"/>
    <property type="project" value="TreeGrafter"/>
</dbReference>
<keyword evidence="3" id="KW-0677">Repeat</keyword>
<dbReference type="GO" id="GO:0007219">
    <property type="term" value="P:Notch signaling pathway"/>
    <property type="evidence" value="ECO:0007669"/>
    <property type="project" value="TreeGrafter"/>
</dbReference>
<dbReference type="CDD" id="cd00054">
    <property type="entry name" value="EGF_CA"/>
    <property type="match status" value="2"/>
</dbReference>
<evidence type="ECO:0000313" key="8">
    <source>
        <dbReference type="Proteomes" id="UP000887159"/>
    </source>
</evidence>
<protein>
    <recommendedName>
        <fullName evidence="6">EGF-like domain-containing protein</fullName>
    </recommendedName>
</protein>
<feature type="domain" description="EGF-like" evidence="6">
    <location>
        <begin position="49"/>
        <end position="85"/>
    </location>
</feature>
<dbReference type="SUPFAM" id="SSF57196">
    <property type="entry name" value="EGF/Laminin"/>
    <property type="match status" value="2"/>
</dbReference>
<feature type="domain" description="EGF-like" evidence="6">
    <location>
        <begin position="13"/>
        <end position="46"/>
    </location>
</feature>
<evidence type="ECO:0000313" key="7">
    <source>
        <dbReference type="EMBL" id="GFY13265.1"/>
    </source>
</evidence>
<evidence type="ECO:0000256" key="3">
    <source>
        <dbReference type="ARBA" id="ARBA00022737"/>
    </source>
</evidence>
<keyword evidence="2" id="KW-0732">Signal</keyword>
<comment type="caution">
    <text evidence="7">The sequence shown here is derived from an EMBL/GenBank/DDBJ whole genome shotgun (WGS) entry which is preliminary data.</text>
</comment>
<evidence type="ECO:0000256" key="1">
    <source>
        <dbReference type="ARBA" id="ARBA00022536"/>
    </source>
</evidence>
<dbReference type="EMBL" id="BMAU01021321">
    <property type="protein sequence ID" value="GFY13265.1"/>
    <property type="molecule type" value="Genomic_DNA"/>
</dbReference>
<dbReference type="Proteomes" id="UP000887159">
    <property type="component" value="Unassembled WGS sequence"/>
</dbReference>
<gene>
    <name evidence="7" type="ORF">TNCV_2335291</name>
</gene>
<accession>A0A8X6VNG6</accession>
<dbReference type="AlphaFoldDB" id="A0A8X6VNG6"/>
<name>A0A8X6VNG6_TRICX</name>
<evidence type="ECO:0000259" key="6">
    <source>
        <dbReference type="PROSITE" id="PS50026"/>
    </source>
</evidence>
<keyword evidence="4 5" id="KW-1015">Disulfide bond</keyword>
<proteinExistence type="predicted"/>
<dbReference type="Pfam" id="PF00008">
    <property type="entry name" value="EGF"/>
    <property type="match status" value="1"/>
</dbReference>
<dbReference type="InterPro" id="IPR000742">
    <property type="entry name" value="EGF"/>
</dbReference>